<gene>
    <name evidence="3" type="ORF">K8344_12210</name>
</gene>
<dbReference type="InterPro" id="IPR006015">
    <property type="entry name" value="Universal_stress_UspA"/>
</dbReference>
<dbReference type="Pfam" id="PF00582">
    <property type="entry name" value="Usp"/>
    <property type="match status" value="1"/>
</dbReference>
<organism evidence="3 4">
    <name type="scientific">Aequorivita xiaoshiensis</name>
    <dbReference type="NCBI Taxonomy" id="2874476"/>
    <lineage>
        <taxon>Bacteria</taxon>
        <taxon>Pseudomonadati</taxon>
        <taxon>Bacteroidota</taxon>
        <taxon>Flavobacteriia</taxon>
        <taxon>Flavobacteriales</taxon>
        <taxon>Flavobacteriaceae</taxon>
        <taxon>Aequorivita</taxon>
    </lineage>
</organism>
<dbReference type="InterPro" id="IPR006016">
    <property type="entry name" value="UspA"/>
</dbReference>
<evidence type="ECO:0000313" key="3">
    <source>
        <dbReference type="EMBL" id="MCG2431888.1"/>
    </source>
</evidence>
<reference evidence="3" key="1">
    <citation type="submission" date="2021-09" db="EMBL/GenBank/DDBJ databases">
        <title>Genome of Aequorivita sp. strain F64183.</title>
        <authorList>
            <person name="Wang Y."/>
        </authorList>
    </citation>
    <scope>NUCLEOTIDE SEQUENCE</scope>
    <source>
        <strain evidence="3">F64183</strain>
    </source>
</reference>
<dbReference type="AlphaFoldDB" id="A0A9X1R5H9"/>
<name>A0A9X1R5H9_9FLAO</name>
<comment type="similarity">
    <text evidence="1">Belongs to the universal stress protein A family.</text>
</comment>
<dbReference type="PRINTS" id="PR01438">
    <property type="entry name" value="UNVRSLSTRESS"/>
</dbReference>
<evidence type="ECO:0000256" key="1">
    <source>
        <dbReference type="ARBA" id="ARBA00008791"/>
    </source>
</evidence>
<protein>
    <submittedName>
        <fullName evidence="3">Universal stress protein</fullName>
    </submittedName>
</protein>
<accession>A0A9X1R5H9</accession>
<dbReference type="RefSeq" id="WP_237608967.1">
    <property type="nucleotide sequence ID" value="NZ_JAIRBB010000013.1"/>
</dbReference>
<evidence type="ECO:0000313" key="4">
    <source>
        <dbReference type="Proteomes" id="UP001139462"/>
    </source>
</evidence>
<dbReference type="CDD" id="cd00293">
    <property type="entry name" value="USP-like"/>
    <property type="match status" value="1"/>
</dbReference>
<keyword evidence="4" id="KW-1185">Reference proteome</keyword>
<dbReference type="Gene3D" id="3.40.50.620">
    <property type="entry name" value="HUPs"/>
    <property type="match status" value="2"/>
</dbReference>
<feature type="domain" description="UspA" evidence="2">
    <location>
        <begin position="1"/>
        <end position="144"/>
    </location>
</feature>
<dbReference type="SUPFAM" id="SSF52402">
    <property type="entry name" value="Adenine nucleotide alpha hydrolases-like"/>
    <property type="match status" value="2"/>
</dbReference>
<dbReference type="Proteomes" id="UP001139462">
    <property type="component" value="Unassembled WGS sequence"/>
</dbReference>
<comment type="caution">
    <text evidence="3">The sequence shown here is derived from an EMBL/GenBank/DDBJ whole genome shotgun (WGS) entry which is preliminary data.</text>
</comment>
<dbReference type="EMBL" id="JAIRBB010000013">
    <property type="protein sequence ID" value="MCG2431888.1"/>
    <property type="molecule type" value="Genomic_DNA"/>
</dbReference>
<evidence type="ECO:0000259" key="2">
    <source>
        <dbReference type="Pfam" id="PF00582"/>
    </source>
</evidence>
<dbReference type="PANTHER" id="PTHR46268">
    <property type="entry name" value="STRESS RESPONSE PROTEIN NHAX"/>
    <property type="match status" value="1"/>
</dbReference>
<sequence length="280" mass="31972">MKKIIVPTDFSDNAFAALHYASKLYGDESLCIVVLHSYSSQSRNNNNLAGLSVKTENVKINPEEESKKLLQKIKLSTPKQRHNYEFILTPESLSSTINKMAKEDEVSLVVMGDKGRTSAEDVLVGSTTIKVLKSLENCPLLIVPNHVKFVVPLKIGFASDYNEFFSFSKFKPITRLVRQFNSQIHIINVGSEKELDKTQKENYNKFLVDLTEYDVDFHFVPKKGNISNTLHSIVEKEDIDLFTIIHHKHNFIKQLFREPVVNRIGKHDYVPLLVIPSKIK</sequence>
<proteinExistence type="inferred from homology"/>
<dbReference type="PANTHER" id="PTHR46268:SF6">
    <property type="entry name" value="UNIVERSAL STRESS PROTEIN UP12"/>
    <property type="match status" value="1"/>
</dbReference>
<dbReference type="InterPro" id="IPR014729">
    <property type="entry name" value="Rossmann-like_a/b/a_fold"/>
</dbReference>